<dbReference type="SUPFAM" id="SSF48403">
    <property type="entry name" value="Ankyrin repeat"/>
    <property type="match status" value="1"/>
</dbReference>
<keyword evidence="7" id="KW-0969">Cilium</keyword>
<dbReference type="EMBL" id="CABPRJ010001025">
    <property type="protein sequence ID" value="VVC34912.1"/>
    <property type="molecule type" value="Genomic_DNA"/>
</dbReference>
<accession>A0A5E4MRJ9</accession>
<evidence type="ECO:0000313" key="12">
    <source>
        <dbReference type="EMBL" id="VVC34912.1"/>
    </source>
</evidence>
<evidence type="ECO:0000256" key="10">
    <source>
        <dbReference type="PROSITE-ProRule" id="PRU00134"/>
    </source>
</evidence>
<feature type="repeat" description="ANK" evidence="9">
    <location>
        <begin position="44"/>
        <end position="76"/>
    </location>
</feature>
<gene>
    <name evidence="12" type="ORF">CINCED_3A025173</name>
</gene>
<dbReference type="SUPFAM" id="SSF144232">
    <property type="entry name" value="HIT/MYND zinc finger-like"/>
    <property type="match status" value="1"/>
</dbReference>
<dbReference type="Proteomes" id="UP000325440">
    <property type="component" value="Unassembled WGS sequence"/>
</dbReference>
<evidence type="ECO:0000256" key="8">
    <source>
        <dbReference type="ARBA" id="ARBA00023273"/>
    </source>
</evidence>
<keyword evidence="2" id="KW-0479">Metal-binding</keyword>
<keyword evidence="5" id="KW-0862">Zinc</keyword>
<dbReference type="InterPro" id="IPR002893">
    <property type="entry name" value="Znf_MYND"/>
</dbReference>
<feature type="repeat" description="ANK" evidence="9">
    <location>
        <begin position="78"/>
        <end position="110"/>
    </location>
</feature>
<evidence type="ECO:0000256" key="1">
    <source>
        <dbReference type="ARBA" id="ARBA00004138"/>
    </source>
</evidence>
<dbReference type="PROSITE" id="PS50297">
    <property type="entry name" value="ANK_REP_REGION"/>
    <property type="match status" value="1"/>
</dbReference>
<evidence type="ECO:0000256" key="6">
    <source>
        <dbReference type="ARBA" id="ARBA00023043"/>
    </source>
</evidence>
<proteinExistence type="predicted"/>
<dbReference type="InterPro" id="IPR036770">
    <property type="entry name" value="Ankyrin_rpt-contain_sf"/>
</dbReference>
<evidence type="ECO:0000256" key="9">
    <source>
        <dbReference type="PROSITE-ProRule" id="PRU00023"/>
    </source>
</evidence>
<dbReference type="PROSITE" id="PS01360">
    <property type="entry name" value="ZF_MYND_1"/>
    <property type="match status" value="1"/>
</dbReference>
<protein>
    <submittedName>
        <fullName evidence="12">Zinc finger, MYND-type,Ankyrin repeat-containing domain,Ankyrin repeat</fullName>
    </submittedName>
</protein>
<keyword evidence="4 10" id="KW-0863">Zinc-finger</keyword>
<dbReference type="GO" id="GO:0005929">
    <property type="term" value="C:cilium"/>
    <property type="evidence" value="ECO:0007669"/>
    <property type="project" value="UniProtKB-SubCell"/>
</dbReference>
<keyword evidence="8" id="KW-0966">Cell projection</keyword>
<dbReference type="InterPro" id="IPR052452">
    <property type="entry name" value="Ankyrin-MYND_dom_contain_2"/>
</dbReference>
<reference evidence="12 13" key="1">
    <citation type="submission" date="2019-08" db="EMBL/GenBank/DDBJ databases">
        <authorList>
            <person name="Alioto T."/>
            <person name="Alioto T."/>
            <person name="Gomez Garrido J."/>
        </authorList>
    </citation>
    <scope>NUCLEOTIDE SEQUENCE [LARGE SCALE GENOMIC DNA]</scope>
</reference>
<evidence type="ECO:0000259" key="11">
    <source>
        <dbReference type="PROSITE" id="PS50865"/>
    </source>
</evidence>
<dbReference type="Pfam" id="PF01753">
    <property type="entry name" value="zf-MYND"/>
    <property type="match status" value="1"/>
</dbReference>
<organism evidence="12 13">
    <name type="scientific">Cinara cedri</name>
    <dbReference type="NCBI Taxonomy" id="506608"/>
    <lineage>
        <taxon>Eukaryota</taxon>
        <taxon>Metazoa</taxon>
        <taxon>Ecdysozoa</taxon>
        <taxon>Arthropoda</taxon>
        <taxon>Hexapoda</taxon>
        <taxon>Insecta</taxon>
        <taxon>Pterygota</taxon>
        <taxon>Neoptera</taxon>
        <taxon>Paraneoptera</taxon>
        <taxon>Hemiptera</taxon>
        <taxon>Sternorrhyncha</taxon>
        <taxon>Aphidomorpha</taxon>
        <taxon>Aphidoidea</taxon>
        <taxon>Aphididae</taxon>
        <taxon>Lachninae</taxon>
        <taxon>Cinara</taxon>
    </lineage>
</organism>
<keyword evidence="6 9" id="KW-0040">ANK repeat</keyword>
<sequence length="383" mass="43101">MATAEDTQEVTREIFTNIFNNDFDGLQKIYAKNIDLSPDILDEHGMTPLQHASYKGNEQIVRWLLARGADVNSGKHKYQYSALHFGALSGNPRVCSLLLAAGAKSELANSVGRTASQMGAFVGNHNCVGVISNYVPVEEVSCFAVPESVHSDPVISVELVQPIHKFIMMTNIHPVKVALDIPPVFLVEDNPTKVYKVLHSLSEREIQKQLEANEVMAFKFHYLSCILIEIAKYYNEKQSDSKEFFIKKVLKSEKNYLEQFLKDCIRMFPYRDCTIFRQMVASLTRGIDSMSALNVILVMIGNRRCVGVDSFGEERVCGTCAENNASKKCAKCKAVQYCNRECQRIHWFVHKKECNRESRNNGALQMSVDSSHVAESLSQLGIK</sequence>
<evidence type="ECO:0000256" key="4">
    <source>
        <dbReference type="ARBA" id="ARBA00022771"/>
    </source>
</evidence>
<dbReference type="InterPro" id="IPR002110">
    <property type="entry name" value="Ankyrin_rpt"/>
</dbReference>
<dbReference type="PANTHER" id="PTHR24150:SF8">
    <property type="entry name" value="ANKYRIN REPEAT AND MYND DOMAIN-CONTAINING PROTEIN 2"/>
    <property type="match status" value="1"/>
</dbReference>
<dbReference type="SMART" id="SM00248">
    <property type="entry name" value="ANK"/>
    <property type="match status" value="2"/>
</dbReference>
<dbReference type="AlphaFoldDB" id="A0A5E4MRJ9"/>
<dbReference type="Gene3D" id="6.10.140.2220">
    <property type="match status" value="1"/>
</dbReference>
<evidence type="ECO:0000313" key="13">
    <source>
        <dbReference type="Proteomes" id="UP000325440"/>
    </source>
</evidence>
<evidence type="ECO:0000256" key="2">
    <source>
        <dbReference type="ARBA" id="ARBA00022723"/>
    </source>
</evidence>
<dbReference type="Pfam" id="PF12796">
    <property type="entry name" value="Ank_2"/>
    <property type="match status" value="1"/>
</dbReference>
<dbReference type="OrthoDB" id="10257049at2759"/>
<name>A0A5E4MRJ9_9HEMI</name>
<keyword evidence="13" id="KW-1185">Reference proteome</keyword>
<dbReference type="Gene3D" id="1.25.40.20">
    <property type="entry name" value="Ankyrin repeat-containing domain"/>
    <property type="match status" value="1"/>
</dbReference>
<keyword evidence="3" id="KW-0677">Repeat</keyword>
<evidence type="ECO:0000256" key="3">
    <source>
        <dbReference type="ARBA" id="ARBA00022737"/>
    </source>
</evidence>
<dbReference type="PROSITE" id="PS50088">
    <property type="entry name" value="ANK_REPEAT"/>
    <property type="match status" value="2"/>
</dbReference>
<dbReference type="PANTHER" id="PTHR24150">
    <property type="entry name" value="ANKYRIN REPEAT AND MYND DOMAIN-CONTAINING PROTEIN 2"/>
    <property type="match status" value="1"/>
</dbReference>
<evidence type="ECO:0000256" key="5">
    <source>
        <dbReference type="ARBA" id="ARBA00022833"/>
    </source>
</evidence>
<feature type="domain" description="MYND-type" evidence="11">
    <location>
        <begin position="317"/>
        <end position="354"/>
    </location>
</feature>
<comment type="subcellular location">
    <subcellularLocation>
        <location evidence="1">Cell projection</location>
        <location evidence="1">Cilium</location>
    </subcellularLocation>
</comment>
<evidence type="ECO:0000256" key="7">
    <source>
        <dbReference type="ARBA" id="ARBA00023069"/>
    </source>
</evidence>
<dbReference type="GO" id="GO:0008270">
    <property type="term" value="F:zinc ion binding"/>
    <property type="evidence" value="ECO:0007669"/>
    <property type="project" value="UniProtKB-KW"/>
</dbReference>
<dbReference type="PROSITE" id="PS50865">
    <property type="entry name" value="ZF_MYND_2"/>
    <property type="match status" value="1"/>
</dbReference>